<organism evidence="1 2">
    <name type="scientific">Colletotrichum lupini</name>
    <dbReference type="NCBI Taxonomy" id="145971"/>
    <lineage>
        <taxon>Eukaryota</taxon>
        <taxon>Fungi</taxon>
        <taxon>Dikarya</taxon>
        <taxon>Ascomycota</taxon>
        <taxon>Pezizomycotina</taxon>
        <taxon>Sordariomycetes</taxon>
        <taxon>Hypocreomycetidae</taxon>
        <taxon>Glomerellales</taxon>
        <taxon>Glomerellaceae</taxon>
        <taxon>Colletotrichum</taxon>
        <taxon>Colletotrichum acutatum species complex</taxon>
    </lineage>
</organism>
<evidence type="ECO:0000313" key="1">
    <source>
        <dbReference type="EMBL" id="UQC90635.1"/>
    </source>
</evidence>
<keyword evidence="2" id="KW-1185">Reference proteome</keyword>
<reference evidence="1" key="1">
    <citation type="journal article" date="2021" name="Mol. Plant Microbe Interact.">
        <title>Complete Genome Sequence of the Plant-Pathogenic Fungus Colletotrichum lupini.</title>
        <authorList>
            <person name="Baroncelli R."/>
            <person name="Pensec F."/>
            <person name="Da Lio D."/>
            <person name="Boufleur T."/>
            <person name="Vicente I."/>
            <person name="Sarrocco S."/>
            <person name="Picot A."/>
            <person name="Baraldi E."/>
            <person name="Sukno S."/>
            <person name="Thon M."/>
            <person name="Le Floch G."/>
        </authorList>
    </citation>
    <scope>NUCLEOTIDE SEQUENCE</scope>
    <source>
        <strain evidence="1">IMI 504893</strain>
    </source>
</reference>
<dbReference type="Proteomes" id="UP000830671">
    <property type="component" value="Chromosome 9"/>
</dbReference>
<proteinExistence type="predicted"/>
<sequence length="198" mass="21912">MELINYFALPSTLDIKPLPYLGHITLVLLGSEACPGRSAGSSSLIVEPQGPSGQGSGHLVAISPQRCWPRFLLRRSACFKRPSCSSVIFRFLTIYEPSSYPLLPQWLSAALSTGRVPKKAKDDRSSLRMGMVFLAGLRRSIDVHCTDDGSRRLGDCPNVATKDRPPLTQRFRASCSVYMYGVKEISHDRLQANQRSTQ</sequence>
<dbReference type="RefSeq" id="XP_049152236.1">
    <property type="nucleotide sequence ID" value="XM_049295089.1"/>
</dbReference>
<gene>
    <name evidence="1" type="ORF">CLUP02_16165</name>
</gene>
<protein>
    <submittedName>
        <fullName evidence="1">Uncharacterized protein</fullName>
    </submittedName>
</protein>
<dbReference type="AlphaFoldDB" id="A0A9Q8WPW8"/>
<dbReference type="GeneID" id="73350099"/>
<evidence type="ECO:0000313" key="2">
    <source>
        <dbReference type="Proteomes" id="UP000830671"/>
    </source>
</evidence>
<dbReference type="KEGG" id="clup:CLUP02_16165"/>
<dbReference type="EMBL" id="CP019481">
    <property type="protein sequence ID" value="UQC90635.1"/>
    <property type="molecule type" value="Genomic_DNA"/>
</dbReference>
<name>A0A9Q8WPW8_9PEZI</name>
<accession>A0A9Q8WPW8</accession>